<organism evidence="9 10">
    <name type="scientific">Streptomyces yanii</name>
    <dbReference type="NCBI Taxonomy" id="78510"/>
    <lineage>
        <taxon>Bacteria</taxon>
        <taxon>Bacillati</taxon>
        <taxon>Actinomycetota</taxon>
        <taxon>Actinomycetes</taxon>
        <taxon>Kitasatosporales</taxon>
        <taxon>Streptomycetaceae</taxon>
        <taxon>Streptomyces</taxon>
    </lineage>
</organism>
<keyword evidence="3 5" id="KW-0378">Hydrolase</keyword>
<sequence>MTVGLAVFGAIMSPTAVHATDSARQASHPDAVQKKVSPTADDDLRKIVSAAGGTVPVTLITGDKVAVGVDADGRPVARNVESAARPEGTPVVFQTITHLGTVHFVPNDALGLLDEGLLDWGLFDLTELVELTAAGKTEAAGKTGEVPVLVTYTDKSAAAKAPKPAGVTGGKALPSVNGRSMKIDGGGRWWQQVKGKTDTRSSVARSAGSLSGVKKVWLNGMAKVTLDTSVPQIGAPVAWDRGYDGTGVSVAVLDTGIDPKHPDVAGSIIDQVDFTGNPNGPRDGHGHGTHVASTILGTGAASDGRYKGVAPGAKLRVGKICDDTGHCPEDAIIAGMEWAAHSGSKVVNMSLGDVPTDGTDPLSQSLNELSRSTGTLFVVAAGNSGPTSGTVLNPGSADEALTVAAVDKQDKMAGFSSRGPRVGDGAVKPDIAAPGVDIVAARAAGTTLGTAVNEYYVSSNGTSMATPHVAGAAAIVAEQHPDLTGRQIKSLLMSTATDLGYAATAQGVGRVNVAAAIDPRITTAGNLGFGRLAYPHTPLTKKVTYINHTDEATTLHLTASLSSAGKPAPAGLVSLSTDEVVVPAGGSTAVSVTFDGRRADTGGAFGNYTGTLSARDSSGALWAATPVTTYLEPPKLPLTVKVVPPPGATDIRYGYATFIPVDDDEIPGLGRVPATVAGGETVTASLFTGTYAATFPVKWRDASGEWQQATPMAPEVSLTKATTVTLDLRDLKRVSVQFPETTEVYAMVDLTTRYSADRAWVLSASMVTGYDGTTNWWTLPTEKVRTGTLTEEISTVQTTPVVTMRATGGGAPFSLAARYRTPDVALVGSQTWLKDGKSVRRNVSVPIARLPIKGDVPVVHAGTGTASELADSHARGKLVLLTPTDICQDTCDFPKLRDERVAAAAAAGAVGVLVAAPGLTSLGGSAQSTVCADGPNSCPEVQPYAALPIVRVPNAEADRLITRIKADADVEITLGGAATPKAYAAHYYSDGRIASNSERRVGTEQLDRVDHHFHADRPGVVTNMAWTQLSDSVPGGVSMYLPRAATQQTMTTFIKRQDNAISQFLTAWADQGDDPVLVRDRSESREMVLTGQDEAHWNQGPLVPGAAPQVRSKSGMLFDTATPCSGCRQGDTFYPTFQLTSSGGARQAMAGIVDNDQLAELLFGAYACGPTTPPTQPTLDYTCDFTLRNQSGDEVERRLTPLQFDYWGLLTITGKLAGYDLPAESGRYTFEARTNGVRTEWTYSSGKPAKDDAPQLHPCVGKVIGDNQAACRPEPLTFLRYDLGLALDNTAKAGGTHQIAIVGYHQEGLTASPKLTSLHVETSYDGGKTWRPASTEEAGTDTFTATIKNPSRKQAPEGVGLRISATDSQGNTVKQTLPTAYKLR</sequence>
<dbReference type="InterPro" id="IPR022398">
    <property type="entry name" value="Peptidase_S8_His-AS"/>
</dbReference>
<evidence type="ECO:0000256" key="4">
    <source>
        <dbReference type="ARBA" id="ARBA00022825"/>
    </source>
</evidence>
<accession>A0ABV5R5R7</accession>
<evidence type="ECO:0000313" key="9">
    <source>
        <dbReference type="EMBL" id="MFB9573192.1"/>
    </source>
</evidence>
<feature type="domain" description="Peptidase S8/S53" evidence="8">
    <location>
        <begin position="245"/>
        <end position="509"/>
    </location>
</feature>
<comment type="caution">
    <text evidence="9">The sequence shown here is derived from an EMBL/GenBank/DDBJ whole genome shotgun (WGS) entry which is preliminary data.</text>
</comment>
<evidence type="ECO:0000256" key="5">
    <source>
        <dbReference type="PROSITE-ProRule" id="PRU01240"/>
    </source>
</evidence>
<name>A0ABV5R5R7_9ACTN</name>
<evidence type="ECO:0000256" key="1">
    <source>
        <dbReference type="ARBA" id="ARBA00011073"/>
    </source>
</evidence>
<keyword evidence="4 5" id="KW-0720">Serine protease</keyword>
<dbReference type="InterPro" id="IPR050131">
    <property type="entry name" value="Peptidase_S8_subtilisin-like"/>
</dbReference>
<feature type="active site" description="Charge relay system" evidence="5">
    <location>
        <position position="254"/>
    </location>
</feature>
<dbReference type="SUPFAM" id="SSF52743">
    <property type="entry name" value="Subtilisin-like"/>
    <property type="match status" value="1"/>
</dbReference>
<dbReference type="PROSITE" id="PS00137">
    <property type="entry name" value="SUBTILASE_HIS"/>
    <property type="match status" value="1"/>
</dbReference>
<evidence type="ECO:0000259" key="8">
    <source>
        <dbReference type="Pfam" id="PF00082"/>
    </source>
</evidence>
<reference evidence="9 10" key="1">
    <citation type="submission" date="2024-09" db="EMBL/GenBank/DDBJ databases">
        <authorList>
            <person name="Sun Q."/>
            <person name="Mori K."/>
        </authorList>
    </citation>
    <scope>NUCLEOTIDE SEQUENCE [LARGE SCALE GENOMIC DNA]</scope>
    <source>
        <strain evidence="9 10">JCM 3331</strain>
    </source>
</reference>
<dbReference type="CDD" id="cd07487">
    <property type="entry name" value="Peptidases_S8_1"/>
    <property type="match status" value="1"/>
</dbReference>
<keyword evidence="7" id="KW-0732">Signal</keyword>
<dbReference type="PROSITE" id="PS51892">
    <property type="entry name" value="SUBTILASE"/>
    <property type="match status" value="1"/>
</dbReference>
<dbReference type="PROSITE" id="PS00138">
    <property type="entry name" value="SUBTILASE_SER"/>
    <property type="match status" value="1"/>
</dbReference>
<evidence type="ECO:0000256" key="7">
    <source>
        <dbReference type="SAM" id="SignalP"/>
    </source>
</evidence>
<dbReference type="RefSeq" id="WP_345512134.1">
    <property type="nucleotide sequence ID" value="NZ_BAAAXD010000014.1"/>
</dbReference>
<gene>
    <name evidence="9" type="ORF">ACFFTL_12905</name>
</gene>
<evidence type="ECO:0000256" key="2">
    <source>
        <dbReference type="ARBA" id="ARBA00022670"/>
    </source>
</evidence>
<dbReference type="InterPro" id="IPR036852">
    <property type="entry name" value="Peptidase_S8/S53_dom_sf"/>
</dbReference>
<protein>
    <submittedName>
        <fullName evidence="9">S8 family serine peptidase</fullName>
    </submittedName>
</protein>
<dbReference type="PROSITE" id="PS00136">
    <property type="entry name" value="SUBTILASE_ASP"/>
    <property type="match status" value="1"/>
</dbReference>
<evidence type="ECO:0000313" key="10">
    <source>
        <dbReference type="Proteomes" id="UP001589710"/>
    </source>
</evidence>
<keyword evidence="10" id="KW-1185">Reference proteome</keyword>
<dbReference type="PANTHER" id="PTHR43806">
    <property type="entry name" value="PEPTIDASE S8"/>
    <property type="match status" value="1"/>
</dbReference>
<dbReference type="PRINTS" id="PR00723">
    <property type="entry name" value="SUBTILISIN"/>
</dbReference>
<dbReference type="Gene3D" id="3.40.50.200">
    <property type="entry name" value="Peptidase S8/S53 domain"/>
    <property type="match status" value="1"/>
</dbReference>
<dbReference type="InterPro" id="IPR000209">
    <property type="entry name" value="Peptidase_S8/S53_dom"/>
</dbReference>
<feature type="chain" id="PRO_5046122854" evidence="7">
    <location>
        <begin position="20"/>
        <end position="1384"/>
    </location>
</feature>
<dbReference type="Proteomes" id="UP001589710">
    <property type="component" value="Unassembled WGS sequence"/>
</dbReference>
<proteinExistence type="inferred from homology"/>
<dbReference type="PANTHER" id="PTHR43806:SF65">
    <property type="entry name" value="SERINE PROTEASE APRX"/>
    <property type="match status" value="1"/>
</dbReference>
<dbReference type="Pfam" id="PF00082">
    <property type="entry name" value="Peptidase_S8"/>
    <property type="match status" value="1"/>
</dbReference>
<keyword evidence="2 5" id="KW-0645">Protease</keyword>
<evidence type="ECO:0000256" key="3">
    <source>
        <dbReference type="ARBA" id="ARBA00022801"/>
    </source>
</evidence>
<dbReference type="InterPro" id="IPR023828">
    <property type="entry name" value="Peptidase_S8_Ser-AS"/>
</dbReference>
<dbReference type="EMBL" id="JBHMCG010000056">
    <property type="protein sequence ID" value="MFB9573192.1"/>
    <property type="molecule type" value="Genomic_DNA"/>
</dbReference>
<dbReference type="InterPro" id="IPR023827">
    <property type="entry name" value="Peptidase_S8_Asp-AS"/>
</dbReference>
<dbReference type="Gene3D" id="3.50.30.30">
    <property type="match status" value="1"/>
</dbReference>
<dbReference type="InterPro" id="IPR015500">
    <property type="entry name" value="Peptidase_S8_subtilisin-rel"/>
</dbReference>
<feature type="active site" description="Charge relay system" evidence="5">
    <location>
        <position position="287"/>
    </location>
</feature>
<comment type="similarity">
    <text evidence="1 5 6">Belongs to the peptidase S8 family.</text>
</comment>
<feature type="signal peptide" evidence="7">
    <location>
        <begin position="1"/>
        <end position="19"/>
    </location>
</feature>
<feature type="active site" description="Charge relay system" evidence="5">
    <location>
        <position position="463"/>
    </location>
</feature>
<evidence type="ECO:0000256" key="6">
    <source>
        <dbReference type="RuleBase" id="RU003355"/>
    </source>
</evidence>